<gene>
    <name evidence="1" type="ORF">GSOID_T00013466001</name>
</gene>
<reference evidence="1" key="1">
    <citation type="journal article" date="2010" name="Science">
        <title>Plasticity of animal genome architecture unmasked by rapid evolution of a pelagic tunicate.</title>
        <authorList>
            <person name="Denoeud F."/>
            <person name="Henriet S."/>
            <person name="Mungpakdee S."/>
            <person name="Aury J.M."/>
            <person name="Da Silva C."/>
            <person name="Brinkmann H."/>
            <person name="Mikhaleva J."/>
            <person name="Olsen L.C."/>
            <person name="Jubin C."/>
            <person name="Canestro C."/>
            <person name="Bouquet J.M."/>
            <person name="Danks G."/>
            <person name="Poulain J."/>
            <person name="Campsteijn C."/>
            <person name="Adamski M."/>
            <person name="Cross I."/>
            <person name="Yadetie F."/>
            <person name="Muffato M."/>
            <person name="Louis A."/>
            <person name="Butcher S."/>
            <person name="Tsagkogeorga G."/>
            <person name="Konrad A."/>
            <person name="Singh S."/>
            <person name="Jensen M.F."/>
            <person name="Cong E.H."/>
            <person name="Eikeseth-Otteraa H."/>
            <person name="Noel B."/>
            <person name="Anthouard V."/>
            <person name="Porcel B.M."/>
            <person name="Kachouri-Lafond R."/>
            <person name="Nishino A."/>
            <person name="Ugolini M."/>
            <person name="Chourrout P."/>
            <person name="Nishida H."/>
            <person name="Aasland R."/>
            <person name="Huzurbazar S."/>
            <person name="Westhof E."/>
            <person name="Delsuc F."/>
            <person name="Lehrach H."/>
            <person name="Reinhardt R."/>
            <person name="Weissenbach J."/>
            <person name="Roy S.W."/>
            <person name="Artiguenave F."/>
            <person name="Postlethwait J.H."/>
            <person name="Manak J.R."/>
            <person name="Thompson E.M."/>
            <person name="Jaillon O."/>
            <person name="Du Pasquier L."/>
            <person name="Boudinot P."/>
            <person name="Liberles D.A."/>
            <person name="Volff J.N."/>
            <person name="Philippe H."/>
            <person name="Lenhard B."/>
            <person name="Roest Crollius H."/>
            <person name="Wincker P."/>
            <person name="Chourrout D."/>
        </authorList>
    </citation>
    <scope>NUCLEOTIDE SEQUENCE [LARGE SCALE GENOMIC DNA]</scope>
</reference>
<accession>E4WZV1</accession>
<dbReference type="AlphaFoldDB" id="E4WZV1"/>
<organism evidence="1">
    <name type="scientific">Oikopleura dioica</name>
    <name type="common">Tunicate</name>
    <dbReference type="NCBI Taxonomy" id="34765"/>
    <lineage>
        <taxon>Eukaryota</taxon>
        <taxon>Metazoa</taxon>
        <taxon>Chordata</taxon>
        <taxon>Tunicata</taxon>
        <taxon>Appendicularia</taxon>
        <taxon>Copelata</taxon>
        <taxon>Oikopleuridae</taxon>
        <taxon>Oikopleura</taxon>
    </lineage>
</organism>
<proteinExistence type="predicted"/>
<sequence>MARGNFMRVTHLQRKFSRIKLLSDHHRQRLTV</sequence>
<dbReference type="InParanoid" id="E4WZV1"/>
<evidence type="ECO:0000313" key="1">
    <source>
        <dbReference type="EMBL" id="CBY22697.1"/>
    </source>
</evidence>
<keyword evidence="2" id="KW-1185">Reference proteome</keyword>
<protein>
    <submittedName>
        <fullName evidence="1">Uncharacterized protein</fullName>
    </submittedName>
</protein>
<dbReference type="Proteomes" id="UP000001307">
    <property type="component" value="Unassembled WGS sequence"/>
</dbReference>
<name>E4WZV1_OIKDI</name>
<dbReference type="EMBL" id="FN653019">
    <property type="protein sequence ID" value="CBY22697.1"/>
    <property type="molecule type" value="Genomic_DNA"/>
</dbReference>
<evidence type="ECO:0000313" key="2">
    <source>
        <dbReference type="Proteomes" id="UP000001307"/>
    </source>
</evidence>